<evidence type="ECO:0000256" key="1">
    <source>
        <dbReference type="SAM" id="Phobius"/>
    </source>
</evidence>
<dbReference type="Gene3D" id="1.10.287.70">
    <property type="match status" value="1"/>
</dbReference>
<keyword evidence="1" id="KW-0812">Transmembrane</keyword>
<evidence type="ECO:0000259" key="2">
    <source>
        <dbReference type="Pfam" id="PF07885"/>
    </source>
</evidence>
<evidence type="ECO:0000313" key="4">
    <source>
        <dbReference type="Proteomes" id="UP000182264"/>
    </source>
</evidence>
<dbReference type="STRING" id="29542.A6070_02635"/>
<dbReference type="RefSeq" id="WP_072286928.1">
    <property type="nucleotide sequence ID" value="NZ_CP015455.1"/>
</dbReference>
<feature type="transmembrane region" description="Helical" evidence="1">
    <location>
        <begin position="65"/>
        <end position="89"/>
    </location>
</feature>
<dbReference type="PANTHER" id="PTHR43833">
    <property type="entry name" value="POTASSIUM CHANNEL PROTEIN 2-RELATED-RELATED"/>
    <property type="match status" value="1"/>
</dbReference>
<keyword evidence="4" id="KW-1185">Reference proteome</keyword>
<dbReference type="AlphaFoldDB" id="A0A1L3GGR6"/>
<dbReference type="SUPFAM" id="SSF81324">
    <property type="entry name" value="Voltage-gated potassium channels"/>
    <property type="match status" value="1"/>
</dbReference>
<dbReference type="EMBL" id="CP015518">
    <property type="protein sequence ID" value="APG25079.1"/>
    <property type="molecule type" value="Genomic_DNA"/>
</dbReference>
<name>A0A1L3GGR6_SYNAC</name>
<dbReference type="OrthoDB" id="9799090at2"/>
<gene>
    <name evidence="3" type="ORF">A7E75_08665</name>
</gene>
<feature type="transmembrane region" description="Helical" evidence="1">
    <location>
        <begin position="12"/>
        <end position="31"/>
    </location>
</feature>
<sequence length="276" mass="31038">MHAAKERMRLRIYLAIFVFVLVSGTIGFMLAEHLSAVDAIYFTIVTIATVGYGDISPVTPLGKTLAVLLIITGVGTFLSTLAAATEVFLSRRDHQLRQRKLQMVMGLFFSEVGCELLRHCAKADKHGAGLAQSLAISGSWAARDFEQAHRGLSDHVFEILHERLDLPSLRTLLQAQGPLLVRLLESPYLLEHERFTDLLIATLHLKEELQHRQHFEDLPDSDLQHLAGDVCRYYRLAAAQWLDYAQRLLIHYPFLYSLAVRANPFVPEANAVVRSV</sequence>
<keyword evidence="1" id="KW-1133">Transmembrane helix</keyword>
<dbReference type="Proteomes" id="UP000182264">
    <property type="component" value="Chromosome"/>
</dbReference>
<organism evidence="3 4">
    <name type="scientific">Syntrophotalea acetylenica</name>
    <name type="common">Pelobacter acetylenicus</name>
    <dbReference type="NCBI Taxonomy" id="29542"/>
    <lineage>
        <taxon>Bacteria</taxon>
        <taxon>Pseudomonadati</taxon>
        <taxon>Thermodesulfobacteriota</taxon>
        <taxon>Desulfuromonadia</taxon>
        <taxon>Desulfuromonadales</taxon>
        <taxon>Syntrophotaleaceae</taxon>
        <taxon>Syntrophotalea</taxon>
    </lineage>
</organism>
<dbReference type="Pfam" id="PF07885">
    <property type="entry name" value="Ion_trans_2"/>
    <property type="match status" value="1"/>
</dbReference>
<dbReference type="InterPro" id="IPR013099">
    <property type="entry name" value="K_chnl_dom"/>
</dbReference>
<dbReference type="PANTHER" id="PTHR43833:SF9">
    <property type="entry name" value="POTASSIUM CHANNEL PROTEIN YUGO-RELATED"/>
    <property type="match status" value="1"/>
</dbReference>
<dbReference type="KEGG" id="pace:A6070_02635"/>
<feature type="domain" description="Potassium channel" evidence="2">
    <location>
        <begin position="16"/>
        <end position="88"/>
    </location>
</feature>
<protein>
    <recommendedName>
        <fullName evidence="2">Potassium channel domain-containing protein</fullName>
    </recommendedName>
</protein>
<reference evidence="3 4" key="1">
    <citation type="journal article" date="2017" name="Genome Announc.">
        <title>Complete Genome Sequences of Two Acetylene-Fermenting Pelobacter acetylenicus Strains.</title>
        <authorList>
            <person name="Sutton J.M."/>
            <person name="Baesman S.M."/>
            <person name="Fierst J.L."/>
            <person name="Poret-Peterson A.T."/>
            <person name="Oremland R.S."/>
            <person name="Dunlap D.S."/>
            <person name="Akob D.M."/>
        </authorList>
    </citation>
    <scope>NUCLEOTIDE SEQUENCE [LARGE SCALE GENOMIC DNA]</scope>
    <source>
        <strain evidence="3 4">DSM 3247</strain>
    </source>
</reference>
<accession>A0A1L3GGR6</accession>
<evidence type="ECO:0000313" key="3">
    <source>
        <dbReference type="EMBL" id="APG25079.1"/>
    </source>
</evidence>
<dbReference type="InterPro" id="IPR050721">
    <property type="entry name" value="Trk_Ktr_HKT_K-transport"/>
</dbReference>
<keyword evidence="1" id="KW-0472">Membrane</keyword>
<proteinExistence type="predicted"/>